<dbReference type="EMBL" id="JAMDNP010000027">
    <property type="protein sequence ID" value="MCY9762066.1"/>
    <property type="molecule type" value="Genomic_DNA"/>
</dbReference>
<evidence type="ECO:0008006" key="3">
    <source>
        <dbReference type="Google" id="ProtNLM"/>
    </source>
</evidence>
<keyword evidence="2" id="KW-1185">Reference proteome</keyword>
<accession>A0ABT4H097</accession>
<dbReference type="Proteomes" id="UP001527181">
    <property type="component" value="Unassembled WGS sequence"/>
</dbReference>
<evidence type="ECO:0000313" key="2">
    <source>
        <dbReference type="Proteomes" id="UP001527181"/>
    </source>
</evidence>
<organism evidence="1 2">
    <name type="scientific">Paenibacillus alvei</name>
    <name type="common">Bacillus alvei</name>
    <dbReference type="NCBI Taxonomy" id="44250"/>
    <lineage>
        <taxon>Bacteria</taxon>
        <taxon>Bacillati</taxon>
        <taxon>Bacillota</taxon>
        <taxon>Bacilli</taxon>
        <taxon>Bacillales</taxon>
        <taxon>Paenibacillaceae</taxon>
        <taxon>Paenibacillus</taxon>
    </lineage>
</organism>
<dbReference type="RefSeq" id="WP_268598918.1">
    <property type="nucleotide sequence ID" value="NZ_JAMDNP010000027.1"/>
</dbReference>
<proteinExistence type="predicted"/>
<comment type="caution">
    <text evidence="1">The sequence shown here is derived from an EMBL/GenBank/DDBJ whole genome shotgun (WGS) entry which is preliminary data.</text>
</comment>
<protein>
    <recommendedName>
        <fullName evidence="3">DUF4145 domain-containing protein</fullName>
    </recommendedName>
</protein>
<sequence length="219" mass="25570">MTMMSMDVNGIQRKFHGITNQCTICHHYIEPILVTRPVMNKHPRSCSLVFQCPSCEDLFISEYEAKTNTRDGFDDYIYKASYPKVHQDKKFNSSISNLSSRFSTIYNQSLKAESDCLLEICGPGYRKSLEILVKDYLIKLTPDDEEMIKERPLGQCIQQISDPRIQACAKRAVWLGNDETHYIRKWENKDLQDLKKLIDLVVYYIEMEIIAEEYESDMV</sequence>
<evidence type="ECO:0000313" key="1">
    <source>
        <dbReference type="EMBL" id="MCY9762066.1"/>
    </source>
</evidence>
<gene>
    <name evidence="1" type="ORF">M5X12_15950</name>
</gene>
<name>A0ABT4H097_PAEAL</name>
<reference evidence="1 2" key="1">
    <citation type="submission" date="2022-05" db="EMBL/GenBank/DDBJ databases">
        <title>Genome Sequencing of Bee-Associated Microbes.</title>
        <authorList>
            <person name="Dunlap C."/>
        </authorList>
    </citation>
    <scope>NUCLEOTIDE SEQUENCE [LARGE SCALE GENOMIC DNA]</scope>
    <source>
        <strain evidence="1 2">NRRL B-04010</strain>
    </source>
</reference>